<dbReference type="Gene3D" id="4.10.240.10">
    <property type="entry name" value="Zn(2)-C6 fungal-type DNA-binding domain"/>
    <property type="match status" value="1"/>
</dbReference>
<dbReference type="PANTHER" id="PTHR31944">
    <property type="entry name" value="HEME-RESPONSIVE ZINC FINGER TRANSCRIPTION FACTOR HAP1"/>
    <property type="match status" value="1"/>
</dbReference>
<dbReference type="GO" id="GO:0006351">
    <property type="term" value="P:DNA-templated transcription"/>
    <property type="evidence" value="ECO:0007669"/>
    <property type="project" value="InterPro"/>
</dbReference>
<evidence type="ECO:0000313" key="9">
    <source>
        <dbReference type="EMBL" id="KAK4150613.1"/>
    </source>
</evidence>
<evidence type="ECO:0000256" key="2">
    <source>
        <dbReference type="ARBA" id="ARBA00022833"/>
    </source>
</evidence>
<dbReference type="GO" id="GO:0008270">
    <property type="term" value="F:zinc ion binding"/>
    <property type="evidence" value="ECO:0007669"/>
    <property type="project" value="InterPro"/>
</dbReference>
<evidence type="ECO:0000256" key="5">
    <source>
        <dbReference type="ARBA" id="ARBA00023163"/>
    </source>
</evidence>
<keyword evidence="10" id="KW-1185">Reference proteome</keyword>
<keyword evidence="2" id="KW-0862">Zinc</keyword>
<dbReference type="CDD" id="cd12148">
    <property type="entry name" value="fungal_TF_MHR"/>
    <property type="match status" value="1"/>
</dbReference>
<feature type="compositionally biased region" description="Low complexity" evidence="7">
    <location>
        <begin position="68"/>
        <end position="95"/>
    </location>
</feature>
<protein>
    <submittedName>
        <fullName evidence="9">Acetamidase regulatory protein</fullName>
    </submittedName>
</protein>
<evidence type="ECO:0000256" key="4">
    <source>
        <dbReference type="ARBA" id="ARBA00023125"/>
    </source>
</evidence>
<name>A0AAN6VFN0_9PEZI</name>
<evidence type="ECO:0000259" key="8">
    <source>
        <dbReference type="PROSITE" id="PS50048"/>
    </source>
</evidence>
<dbReference type="InterPro" id="IPR001138">
    <property type="entry name" value="Zn2Cys6_DnaBD"/>
</dbReference>
<feature type="compositionally biased region" description="Acidic residues" evidence="7">
    <location>
        <begin position="438"/>
        <end position="460"/>
    </location>
</feature>
<dbReference type="AlphaFoldDB" id="A0AAN6VFN0"/>
<dbReference type="PANTHER" id="PTHR31944:SF131">
    <property type="entry name" value="HEME-RESPONSIVE ZINC FINGER TRANSCRIPTION FACTOR HAP1"/>
    <property type="match status" value="1"/>
</dbReference>
<dbReference type="EMBL" id="MU857060">
    <property type="protein sequence ID" value="KAK4150613.1"/>
    <property type="molecule type" value="Genomic_DNA"/>
</dbReference>
<dbReference type="Proteomes" id="UP001302745">
    <property type="component" value="Unassembled WGS sequence"/>
</dbReference>
<accession>A0AAN6VFN0</accession>
<organism evidence="9 10">
    <name type="scientific">Chaetomidium leptoderma</name>
    <dbReference type="NCBI Taxonomy" id="669021"/>
    <lineage>
        <taxon>Eukaryota</taxon>
        <taxon>Fungi</taxon>
        <taxon>Dikarya</taxon>
        <taxon>Ascomycota</taxon>
        <taxon>Pezizomycotina</taxon>
        <taxon>Sordariomycetes</taxon>
        <taxon>Sordariomycetidae</taxon>
        <taxon>Sordariales</taxon>
        <taxon>Chaetomiaceae</taxon>
        <taxon>Chaetomidium</taxon>
    </lineage>
</organism>
<dbReference type="CDD" id="cd00067">
    <property type="entry name" value="GAL4"/>
    <property type="match status" value="1"/>
</dbReference>
<dbReference type="GO" id="GO:0000978">
    <property type="term" value="F:RNA polymerase II cis-regulatory region sequence-specific DNA binding"/>
    <property type="evidence" value="ECO:0007669"/>
    <property type="project" value="TreeGrafter"/>
</dbReference>
<dbReference type="SMART" id="SM00906">
    <property type="entry name" value="Fungal_trans"/>
    <property type="match status" value="1"/>
</dbReference>
<evidence type="ECO:0000313" key="10">
    <source>
        <dbReference type="Proteomes" id="UP001302745"/>
    </source>
</evidence>
<feature type="compositionally biased region" description="Polar residues" evidence="7">
    <location>
        <begin position="128"/>
        <end position="159"/>
    </location>
</feature>
<dbReference type="GO" id="GO:0001228">
    <property type="term" value="F:DNA-binding transcription activator activity, RNA polymerase II-specific"/>
    <property type="evidence" value="ECO:0007669"/>
    <property type="project" value="TreeGrafter"/>
</dbReference>
<reference evidence="9" key="2">
    <citation type="submission" date="2023-05" db="EMBL/GenBank/DDBJ databases">
        <authorList>
            <consortium name="Lawrence Berkeley National Laboratory"/>
            <person name="Steindorff A."/>
            <person name="Hensen N."/>
            <person name="Bonometti L."/>
            <person name="Westerberg I."/>
            <person name="Brannstrom I.O."/>
            <person name="Guillou S."/>
            <person name="Cros-Aarteil S."/>
            <person name="Calhoun S."/>
            <person name="Haridas S."/>
            <person name="Kuo A."/>
            <person name="Mondo S."/>
            <person name="Pangilinan J."/>
            <person name="Riley R."/>
            <person name="Labutti K."/>
            <person name="Andreopoulos B."/>
            <person name="Lipzen A."/>
            <person name="Chen C."/>
            <person name="Yanf M."/>
            <person name="Daum C."/>
            <person name="Ng V."/>
            <person name="Clum A."/>
            <person name="Ohm R."/>
            <person name="Martin F."/>
            <person name="Silar P."/>
            <person name="Natvig D."/>
            <person name="Lalanne C."/>
            <person name="Gautier V."/>
            <person name="Ament-Velasquez S.L."/>
            <person name="Kruys A."/>
            <person name="Hutchinson M.I."/>
            <person name="Powell A.J."/>
            <person name="Barry K."/>
            <person name="Miller A.N."/>
            <person name="Grigoriev I.V."/>
            <person name="Debuchy R."/>
            <person name="Gladieux P."/>
            <person name="Thoren M.H."/>
            <person name="Johannesson H."/>
        </authorList>
    </citation>
    <scope>NUCLEOTIDE SEQUENCE</scope>
    <source>
        <strain evidence="9">CBS 538.74</strain>
    </source>
</reference>
<dbReference type="SUPFAM" id="SSF57701">
    <property type="entry name" value="Zn2/Cys6 DNA-binding domain"/>
    <property type="match status" value="1"/>
</dbReference>
<comment type="caution">
    <text evidence="9">The sequence shown here is derived from an EMBL/GenBank/DDBJ whole genome shotgun (WGS) entry which is preliminary data.</text>
</comment>
<feature type="region of interest" description="Disordered" evidence="7">
    <location>
        <begin position="49"/>
        <end position="159"/>
    </location>
</feature>
<keyword evidence="1" id="KW-0479">Metal-binding</keyword>
<evidence type="ECO:0000256" key="1">
    <source>
        <dbReference type="ARBA" id="ARBA00022723"/>
    </source>
</evidence>
<feature type="domain" description="Zn(2)-C6 fungal-type" evidence="8">
    <location>
        <begin position="13"/>
        <end position="43"/>
    </location>
</feature>
<keyword evidence="6" id="KW-0539">Nucleus</keyword>
<reference evidence="9" key="1">
    <citation type="journal article" date="2023" name="Mol. Phylogenet. Evol.">
        <title>Genome-scale phylogeny and comparative genomics of the fungal order Sordariales.</title>
        <authorList>
            <person name="Hensen N."/>
            <person name="Bonometti L."/>
            <person name="Westerberg I."/>
            <person name="Brannstrom I.O."/>
            <person name="Guillou S."/>
            <person name="Cros-Aarteil S."/>
            <person name="Calhoun S."/>
            <person name="Haridas S."/>
            <person name="Kuo A."/>
            <person name="Mondo S."/>
            <person name="Pangilinan J."/>
            <person name="Riley R."/>
            <person name="LaButti K."/>
            <person name="Andreopoulos B."/>
            <person name="Lipzen A."/>
            <person name="Chen C."/>
            <person name="Yan M."/>
            <person name="Daum C."/>
            <person name="Ng V."/>
            <person name="Clum A."/>
            <person name="Steindorff A."/>
            <person name="Ohm R.A."/>
            <person name="Martin F."/>
            <person name="Silar P."/>
            <person name="Natvig D.O."/>
            <person name="Lalanne C."/>
            <person name="Gautier V."/>
            <person name="Ament-Velasquez S.L."/>
            <person name="Kruys A."/>
            <person name="Hutchinson M.I."/>
            <person name="Powell A.J."/>
            <person name="Barry K."/>
            <person name="Miller A.N."/>
            <person name="Grigoriev I.V."/>
            <person name="Debuchy R."/>
            <person name="Gladieux P."/>
            <person name="Hiltunen Thoren M."/>
            <person name="Johannesson H."/>
        </authorList>
    </citation>
    <scope>NUCLEOTIDE SEQUENCE</scope>
    <source>
        <strain evidence="9">CBS 538.74</strain>
    </source>
</reference>
<dbReference type="InterPro" id="IPR036864">
    <property type="entry name" value="Zn2-C6_fun-type_DNA-bd_sf"/>
</dbReference>
<dbReference type="Pfam" id="PF00172">
    <property type="entry name" value="Zn_clus"/>
    <property type="match status" value="1"/>
</dbReference>
<keyword evidence="5" id="KW-0804">Transcription</keyword>
<evidence type="ECO:0000256" key="3">
    <source>
        <dbReference type="ARBA" id="ARBA00023015"/>
    </source>
</evidence>
<dbReference type="Pfam" id="PF04082">
    <property type="entry name" value="Fungal_trans"/>
    <property type="match status" value="1"/>
</dbReference>
<sequence>MEPERRRRRPAVSCILCRRRKIKCNREVPCSNCTKSKNAECIYRDAPRAPAQTRRQGRSVESRETSQTSLASAPDAPSALSPLSPSISTPSTATPNHQYHDPSRPTTTATNRTADLVARTGSHARPARSQTVPEQGHQAVSSSGPSSTNTPVSTFTKNSRVETRTVNVSGNFYFHSEHRLASAPQAVTRCVTHKTRLFGQSHWVNALALLNDMFDVIERHLRDDTSTVFKVEKRCKSIARIIKSRRAPPWPCAPTPELPARAVADALIERYLGTSETVFRVLHIPSFRRDYESVWDPGSNPDPAFLVQLKLVLAIGSSTYDSDFSLRSFATQWVYEAQTWLSAPEFKSQLGIPSLQTNILSLIAREATGIGEDMVWANLGATLRIAMYMGLHRDPAGLGPRITTPLVDEMRRRLWNTILELALQSSLTSGGPPLVSLDEFDTEPPGNFDDDQLPGQDGEDPVPKPNGQFTQMTMAIALRSMLPQRLAIARYLNDLSSHGTYGETLKLDTELRKAYKNMTQTLQASRSQLRCPSNLELRAVDLIIRRYFLALHLPFFAPALEESAFAFSRRVIVESALRIWRAAFPLPLSASTTSDDLLTRIAINGSGFFHTVAVQAFVVIAVELKTLIQEEGILGLGPVELRPDLMAALQDFKLWCWKSMETGTTNTKGYLIACMVCAQMEALQRGMGEEEAIACEVKAAEEAEDKCLVLLQGIEAKSRQPQGAVEIDGAGGGLDLTPEYGAEDWDYMASNLMFDSVGVDPMSWMFQGLG</sequence>
<proteinExistence type="predicted"/>
<dbReference type="PROSITE" id="PS50048">
    <property type="entry name" value="ZN2_CY6_FUNGAL_2"/>
    <property type="match status" value="1"/>
</dbReference>
<keyword evidence="4" id="KW-0238">DNA-binding</keyword>
<keyword evidence="3" id="KW-0805">Transcription regulation</keyword>
<dbReference type="InterPro" id="IPR007219">
    <property type="entry name" value="XnlR_reg_dom"/>
</dbReference>
<feature type="compositionally biased region" description="Polar residues" evidence="7">
    <location>
        <begin position="104"/>
        <end position="113"/>
    </location>
</feature>
<gene>
    <name evidence="9" type="ORF">C8A00DRAFT_46036</name>
</gene>
<feature type="region of interest" description="Disordered" evidence="7">
    <location>
        <begin position="428"/>
        <end position="467"/>
    </location>
</feature>
<evidence type="ECO:0000256" key="7">
    <source>
        <dbReference type="SAM" id="MobiDB-lite"/>
    </source>
</evidence>
<dbReference type="GO" id="GO:0005634">
    <property type="term" value="C:nucleus"/>
    <property type="evidence" value="ECO:0007669"/>
    <property type="project" value="TreeGrafter"/>
</dbReference>
<dbReference type="PROSITE" id="PS00463">
    <property type="entry name" value="ZN2_CY6_FUNGAL_1"/>
    <property type="match status" value="1"/>
</dbReference>
<dbReference type="SMART" id="SM00066">
    <property type="entry name" value="GAL4"/>
    <property type="match status" value="1"/>
</dbReference>
<dbReference type="InterPro" id="IPR051430">
    <property type="entry name" value="Fungal_TF_Env_Response"/>
</dbReference>
<evidence type="ECO:0000256" key="6">
    <source>
        <dbReference type="ARBA" id="ARBA00023242"/>
    </source>
</evidence>